<evidence type="ECO:0008006" key="4">
    <source>
        <dbReference type="Google" id="ProtNLM"/>
    </source>
</evidence>
<dbReference type="RefSeq" id="WP_008067522.1">
    <property type="nucleotide sequence ID" value="NZ_AQWK01000006.1"/>
</dbReference>
<dbReference type="HOGENOM" id="CLU_062395_0_0_5"/>
<gene>
    <name evidence="2" type="ORF">Y88_0083</name>
</gene>
<proteinExistence type="predicted"/>
<dbReference type="Proteomes" id="UP000004728">
    <property type="component" value="Unassembled WGS sequence"/>
</dbReference>
<comment type="caution">
    <text evidence="2">The sequence shown here is derived from an EMBL/GenBank/DDBJ whole genome shotgun (WGS) entry which is preliminary data.</text>
</comment>
<feature type="chain" id="PRO_5003277713" description="DUF11 domain-containing protein" evidence="1">
    <location>
        <begin position="27"/>
        <end position="362"/>
    </location>
</feature>
<organism evidence="2 3">
    <name type="scientific">Novosphingobium nitrogenifigens DSM 19370</name>
    <dbReference type="NCBI Taxonomy" id="983920"/>
    <lineage>
        <taxon>Bacteria</taxon>
        <taxon>Pseudomonadati</taxon>
        <taxon>Pseudomonadota</taxon>
        <taxon>Alphaproteobacteria</taxon>
        <taxon>Sphingomonadales</taxon>
        <taxon>Sphingomonadaceae</taxon>
        <taxon>Novosphingobium</taxon>
    </lineage>
</organism>
<name>F1ZBI2_9SPHN</name>
<dbReference type="EMBL" id="AEWJ01000044">
    <property type="protein sequence ID" value="EGD58031.1"/>
    <property type="molecule type" value="Genomic_DNA"/>
</dbReference>
<evidence type="ECO:0000256" key="1">
    <source>
        <dbReference type="SAM" id="SignalP"/>
    </source>
</evidence>
<keyword evidence="1" id="KW-0732">Signal</keyword>
<dbReference type="STRING" id="983920.Y88_0083"/>
<dbReference type="InterPro" id="IPR047589">
    <property type="entry name" value="DUF11_rpt"/>
</dbReference>
<dbReference type="eggNOG" id="COG4719">
    <property type="taxonomic scope" value="Bacteria"/>
</dbReference>
<keyword evidence="3" id="KW-1185">Reference proteome</keyword>
<dbReference type="AlphaFoldDB" id="F1ZBI2"/>
<protein>
    <recommendedName>
        <fullName evidence="4">DUF11 domain-containing protein</fullName>
    </recommendedName>
</protein>
<reference evidence="2 3" key="1">
    <citation type="journal article" date="2012" name="J. Bacteriol.">
        <title>Draft Genome Sequence of Novosphingobium nitrogenifigens Y88T.</title>
        <authorList>
            <person name="Strabala T.J."/>
            <person name="Macdonald L."/>
            <person name="Liu V."/>
            <person name="Smit A.M."/>
        </authorList>
    </citation>
    <scope>NUCLEOTIDE SEQUENCE [LARGE SCALE GENOMIC DNA]</scope>
    <source>
        <strain evidence="2 3">DSM 19370</strain>
    </source>
</reference>
<dbReference type="NCBIfam" id="TIGR01451">
    <property type="entry name" value="B_ant_repeat"/>
    <property type="match status" value="1"/>
</dbReference>
<accession>F1ZBI2</accession>
<evidence type="ECO:0000313" key="2">
    <source>
        <dbReference type="EMBL" id="EGD58031.1"/>
    </source>
</evidence>
<feature type="signal peptide" evidence="1">
    <location>
        <begin position="1"/>
        <end position="26"/>
    </location>
</feature>
<sequence>MKHASKLLGVSTSLVLAMLGSTTAHATGTLAGTTITNTATVNYSVSGIAQNAATASNSVVVDRKVIFTVAGAAATTTVSPGQTSAVTAYTIQNSSNDTLDFALGAVNQSTGATAAHGGTSAYSVTSFSYYIDTNGNGQYDAGTDQQITYLDELAPDTTKTVFVLANVPLSATNAQVSGVVLTATAEQGGGSGSQGTVLTNSTGAWTPGTVQTVFADLTGATDSQYDGKYSAKGDYTVYAPVLTVTKLSSVVSDPINGTTNPKAIPGAVVEYCIVVQNASGAASTTALSISDPLPTQVTYLSSFGILLNGTYSGTACNSDGTANLSNSSYTAASGSNPASVAGTLNNVAAGGATTMRFRATIN</sequence>
<dbReference type="InParanoid" id="F1ZBI2"/>
<evidence type="ECO:0000313" key="3">
    <source>
        <dbReference type="Proteomes" id="UP000004728"/>
    </source>
</evidence>
<dbReference type="OrthoDB" id="5400913at2"/>